<evidence type="ECO:0000313" key="16">
    <source>
        <dbReference type="EMBL" id="SEQ28261.1"/>
    </source>
</evidence>
<evidence type="ECO:0000256" key="8">
    <source>
        <dbReference type="ARBA" id="ARBA00022777"/>
    </source>
</evidence>
<evidence type="ECO:0000256" key="10">
    <source>
        <dbReference type="ARBA" id="ARBA00023012"/>
    </source>
</evidence>
<comment type="catalytic activity">
    <reaction evidence="1">
        <text>ATP + protein L-histidine = ADP + protein N-phospho-L-histidine.</text>
        <dbReference type="EC" id="2.7.13.3"/>
    </reaction>
</comment>
<dbReference type="InterPro" id="IPR003594">
    <property type="entry name" value="HATPase_dom"/>
</dbReference>
<evidence type="ECO:0000256" key="13">
    <source>
        <dbReference type="SAM" id="Phobius"/>
    </source>
</evidence>
<dbReference type="InterPro" id="IPR003661">
    <property type="entry name" value="HisK_dim/P_dom"/>
</dbReference>
<dbReference type="CDD" id="cd06225">
    <property type="entry name" value="HAMP"/>
    <property type="match status" value="1"/>
</dbReference>
<name>A0A1H9ERD8_9PSEU</name>
<evidence type="ECO:0000259" key="14">
    <source>
        <dbReference type="PROSITE" id="PS50109"/>
    </source>
</evidence>
<dbReference type="EMBL" id="FOFR01000002">
    <property type="protein sequence ID" value="SEQ28261.1"/>
    <property type="molecule type" value="Genomic_DNA"/>
</dbReference>
<evidence type="ECO:0000256" key="9">
    <source>
        <dbReference type="ARBA" id="ARBA00022989"/>
    </source>
</evidence>
<dbReference type="Gene3D" id="1.10.287.130">
    <property type="match status" value="1"/>
</dbReference>
<feature type="domain" description="HAMP" evidence="15">
    <location>
        <begin position="181"/>
        <end position="240"/>
    </location>
</feature>
<evidence type="ECO:0000256" key="4">
    <source>
        <dbReference type="ARBA" id="ARBA00012438"/>
    </source>
</evidence>
<dbReference type="Gene3D" id="6.10.340.10">
    <property type="match status" value="1"/>
</dbReference>
<dbReference type="CDD" id="cd00082">
    <property type="entry name" value="HisKA"/>
    <property type="match status" value="1"/>
</dbReference>
<dbReference type="InterPro" id="IPR050428">
    <property type="entry name" value="TCS_sensor_his_kinase"/>
</dbReference>
<dbReference type="SUPFAM" id="SSF55874">
    <property type="entry name" value="ATPase domain of HSP90 chaperone/DNA topoisomerase II/histidine kinase"/>
    <property type="match status" value="1"/>
</dbReference>
<comment type="subcellular location">
    <subcellularLocation>
        <location evidence="3">Cell membrane</location>
    </subcellularLocation>
</comment>
<organism evidence="16 17">
    <name type="scientific">Lentzea xinjiangensis</name>
    <dbReference type="NCBI Taxonomy" id="402600"/>
    <lineage>
        <taxon>Bacteria</taxon>
        <taxon>Bacillati</taxon>
        <taxon>Actinomycetota</taxon>
        <taxon>Actinomycetes</taxon>
        <taxon>Pseudonocardiales</taxon>
        <taxon>Pseudonocardiaceae</taxon>
        <taxon>Lentzea</taxon>
    </lineage>
</organism>
<evidence type="ECO:0000256" key="6">
    <source>
        <dbReference type="ARBA" id="ARBA00022679"/>
    </source>
</evidence>
<dbReference type="EC" id="2.7.13.3" evidence="4"/>
<keyword evidence="6" id="KW-0808">Transferase</keyword>
<dbReference type="GO" id="GO:0005886">
    <property type="term" value="C:plasma membrane"/>
    <property type="evidence" value="ECO:0007669"/>
    <property type="project" value="UniProtKB-SubCell"/>
</dbReference>
<dbReference type="SUPFAM" id="SSF47384">
    <property type="entry name" value="Homodimeric domain of signal transducing histidine kinase"/>
    <property type="match status" value="1"/>
</dbReference>
<evidence type="ECO:0000256" key="7">
    <source>
        <dbReference type="ARBA" id="ARBA00022692"/>
    </source>
</evidence>
<evidence type="ECO:0000256" key="2">
    <source>
        <dbReference type="ARBA" id="ARBA00001968"/>
    </source>
</evidence>
<accession>A0A1H9ERD8</accession>
<keyword evidence="10" id="KW-0902">Two-component regulatory system</keyword>
<dbReference type="PANTHER" id="PTHR45436:SF5">
    <property type="entry name" value="SENSOR HISTIDINE KINASE TRCS"/>
    <property type="match status" value="1"/>
</dbReference>
<dbReference type="SMART" id="SM00387">
    <property type="entry name" value="HATPase_c"/>
    <property type="match status" value="1"/>
</dbReference>
<dbReference type="FunFam" id="3.30.565.10:FF:000006">
    <property type="entry name" value="Sensor histidine kinase WalK"/>
    <property type="match status" value="1"/>
</dbReference>
<proteinExistence type="predicted"/>
<dbReference type="InterPro" id="IPR004358">
    <property type="entry name" value="Sig_transdc_His_kin-like_C"/>
</dbReference>
<feature type="transmembrane region" description="Helical" evidence="13">
    <location>
        <begin position="157"/>
        <end position="180"/>
    </location>
</feature>
<dbReference type="CDD" id="cd00075">
    <property type="entry name" value="HATPase"/>
    <property type="match status" value="1"/>
</dbReference>
<evidence type="ECO:0000256" key="1">
    <source>
        <dbReference type="ARBA" id="ARBA00000085"/>
    </source>
</evidence>
<dbReference type="Pfam" id="PF00672">
    <property type="entry name" value="HAMP"/>
    <property type="match status" value="1"/>
</dbReference>
<comment type="cofactor">
    <cofactor evidence="2">
        <name>a divalent metal cation</name>
        <dbReference type="ChEBI" id="CHEBI:60240"/>
    </cofactor>
</comment>
<keyword evidence="11 13" id="KW-0472">Membrane</keyword>
<dbReference type="SMART" id="SM00388">
    <property type="entry name" value="HisKA"/>
    <property type="match status" value="1"/>
</dbReference>
<dbReference type="STRING" id="402600.SAMN05216188_102641"/>
<dbReference type="InterPro" id="IPR003660">
    <property type="entry name" value="HAMP_dom"/>
</dbReference>
<dbReference type="RefSeq" id="WP_245777634.1">
    <property type="nucleotide sequence ID" value="NZ_FOFR01000002.1"/>
</dbReference>
<dbReference type="Pfam" id="PF00512">
    <property type="entry name" value="HisKA"/>
    <property type="match status" value="1"/>
</dbReference>
<keyword evidence="5" id="KW-0597">Phosphoprotein</keyword>
<feature type="domain" description="Histidine kinase" evidence="14">
    <location>
        <begin position="255"/>
        <end position="470"/>
    </location>
</feature>
<protein>
    <recommendedName>
        <fullName evidence="4">histidine kinase</fullName>
        <ecNumber evidence="4">2.7.13.3</ecNumber>
    </recommendedName>
</protein>
<evidence type="ECO:0000259" key="15">
    <source>
        <dbReference type="PROSITE" id="PS50885"/>
    </source>
</evidence>
<evidence type="ECO:0000256" key="3">
    <source>
        <dbReference type="ARBA" id="ARBA00004236"/>
    </source>
</evidence>
<dbReference type="PANTHER" id="PTHR45436">
    <property type="entry name" value="SENSOR HISTIDINE KINASE YKOH"/>
    <property type="match status" value="1"/>
</dbReference>
<evidence type="ECO:0000313" key="17">
    <source>
        <dbReference type="Proteomes" id="UP000199352"/>
    </source>
</evidence>
<dbReference type="InterPro" id="IPR036890">
    <property type="entry name" value="HATPase_C_sf"/>
</dbReference>
<dbReference type="PROSITE" id="PS50109">
    <property type="entry name" value="HIS_KIN"/>
    <property type="match status" value="1"/>
</dbReference>
<dbReference type="InterPro" id="IPR036097">
    <property type="entry name" value="HisK_dim/P_sf"/>
</dbReference>
<dbReference type="PROSITE" id="PS50885">
    <property type="entry name" value="HAMP"/>
    <property type="match status" value="1"/>
</dbReference>
<dbReference type="Gene3D" id="3.30.565.10">
    <property type="entry name" value="Histidine kinase-like ATPase, C-terminal domain"/>
    <property type="match status" value="1"/>
</dbReference>
<sequence>MKLAVKPVGQWRLGTRLALALGALALTVFVIVGWVMVTSMQTFLDRRLDDQIAISQQGAAKEVEYHLKVSKLPPDWFAVVYKVENGELRAQPGDQQPEDRAEFDAIARKALNGDTFETEYLRGDGKFRLRACEVRENEIVLVSAAPMNDRDGTISQLVTVGVIAFLAALVTLVVGGQALIRKGMQPLSDMADTAHDISSQDLTDSGDLAVRVDGRGGGVEVEELREAFNKMLAHIDSSLAARTAAEQRLRRFIADASHELRTPLTSLRGYADLFKYAAANEPGEREKHLEKLRSEAARMSVLLDDLLLLARLDSAESEPPLRQEELDLAVVAEAAADAFRAARPSHALEVDADTVLMTADATRLRQVLDNLLTNAAVHTPPGTAVRVRVTAENGSAVLRVSDTGPGIPEADQARIFDRFYRVDDSRTRQRGGSGLGLAVVQSLVHAHGGTIELTSRPSSTTFTIRLPRLVGNAGPPRSPQGNAGPPRSQN</sequence>
<feature type="transmembrane region" description="Helical" evidence="13">
    <location>
        <begin position="17"/>
        <end position="37"/>
    </location>
</feature>
<dbReference type="AlphaFoldDB" id="A0A1H9ERD8"/>
<evidence type="ECO:0000256" key="5">
    <source>
        <dbReference type="ARBA" id="ARBA00022553"/>
    </source>
</evidence>
<dbReference type="PRINTS" id="PR00344">
    <property type="entry name" value="BCTRLSENSOR"/>
</dbReference>
<dbReference type="InterPro" id="IPR005467">
    <property type="entry name" value="His_kinase_dom"/>
</dbReference>
<keyword evidence="8 16" id="KW-0418">Kinase</keyword>
<keyword evidence="7 13" id="KW-0812">Transmembrane</keyword>
<dbReference type="GO" id="GO:0005509">
    <property type="term" value="F:calcium ion binding"/>
    <property type="evidence" value="ECO:0007669"/>
    <property type="project" value="UniProtKB-ARBA"/>
</dbReference>
<reference evidence="17" key="1">
    <citation type="submission" date="2016-10" db="EMBL/GenBank/DDBJ databases">
        <authorList>
            <person name="Varghese N."/>
            <person name="Submissions S."/>
        </authorList>
    </citation>
    <scope>NUCLEOTIDE SEQUENCE [LARGE SCALE GENOMIC DNA]</scope>
    <source>
        <strain evidence="17">CGMCC 4.3525</strain>
    </source>
</reference>
<dbReference type="SMART" id="SM00304">
    <property type="entry name" value="HAMP"/>
    <property type="match status" value="1"/>
</dbReference>
<dbReference type="Proteomes" id="UP000199352">
    <property type="component" value="Unassembled WGS sequence"/>
</dbReference>
<dbReference type="FunFam" id="1.10.287.130:FF:000001">
    <property type="entry name" value="Two-component sensor histidine kinase"/>
    <property type="match status" value="1"/>
</dbReference>
<gene>
    <name evidence="16" type="ORF">SAMN05216188_102641</name>
</gene>
<feature type="region of interest" description="Disordered" evidence="12">
    <location>
        <begin position="468"/>
        <end position="490"/>
    </location>
</feature>
<dbReference type="Pfam" id="PF02518">
    <property type="entry name" value="HATPase_c"/>
    <property type="match status" value="1"/>
</dbReference>
<keyword evidence="17" id="KW-1185">Reference proteome</keyword>
<dbReference type="GO" id="GO:0000155">
    <property type="term" value="F:phosphorelay sensor kinase activity"/>
    <property type="evidence" value="ECO:0007669"/>
    <property type="project" value="InterPro"/>
</dbReference>
<evidence type="ECO:0000256" key="12">
    <source>
        <dbReference type="SAM" id="MobiDB-lite"/>
    </source>
</evidence>
<keyword evidence="9 13" id="KW-1133">Transmembrane helix</keyword>
<evidence type="ECO:0000256" key="11">
    <source>
        <dbReference type="ARBA" id="ARBA00023136"/>
    </source>
</evidence>